<dbReference type="AlphaFoldDB" id="A0A1D1VGY2"/>
<feature type="compositionally biased region" description="Low complexity" evidence="1">
    <location>
        <begin position="40"/>
        <end position="52"/>
    </location>
</feature>
<gene>
    <name evidence="2" type="primary">RvY_11670-1</name>
    <name evidence="2" type="synonym">RvY_11670.1</name>
    <name evidence="2" type="ORF">RvY_11670</name>
</gene>
<name>A0A1D1VGY2_RAMVA</name>
<organism evidence="2 3">
    <name type="scientific">Ramazzottius varieornatus</name>
    <name type="common">Water bear</name>
    <name type="synonym">Tardigrade</name>
    <dbReference type="NCBI Taxonomy" id="947166"/>
    <lineage>
        <taxon>Eukaryota</taxon>
        <taxon>Metazoa</taxon>
        <taxon>Ecdysozoa</taxon>
        <taxon>Tardigrada</taxon>
        <taxon>Eutardigrada</taxon>
        <taxon>Parachela</taxon>
        <taxon>Hypsibioidea</taxon>
        <taxon>Ramazzottiidae</taxon>
        <taxon>Ramazzottius</taxon>
    </lineage>
</organism>
<reference evidence="2 3" key="1">
    <citation type="journal article" date="2016" name="Nat. Commun.">
        <title>Extremotolerant tardigrade genome and improved radiotolerance of human cultured cells by tardigrade-unique protein.</title>
        <authorList>
            <person name="Hashimoto T."/>
            <person name="Horikawa D.D."/>
            <person name="Saito Y."/>
            <person name="Kuwahara H."/>
            <person name="Kozuka-Hata H."/>
            <person name="Shin-I T."/>
            <person name="Minakuchi Y."/>
            <person name="Ohishi K."/>
            <person name="Motoyama A."/>
            <person name="Aizu T."/>
            <person name="Enomoto A."/>
            <person name="Kondo K."/>
            <person name="Tanaka S."/>
            <person name="Hara Y."/>
            <person name="Koshikawa S."/>
            <person name="Sagara H."/>
            <person name="Miura T."/>
            <person name="Yokobori S."/>
            <person name="Miyagawa K."/>
            <person name="Suzuki Y."/>
            <person name="Kubo T."/>
            <person name="Oyama M."/>
            <person name="Kohara Y."/>
            <person name="Fujiyama A."/>
            <person name="Arakawa K."/>
            <person name="Katayama T."/>
            <person name="Toyoda A."/>
            <person name="Kunieda T."/>
        </authorList>
    </citation>
    <scope>NUCLEOTIDE SEQUENCE [LARGE SCALE GENOMIC DNA]</scope>
    <source>
        <strain evidence="2 3">YOKOZUNA-1</strain>
    </source>
</reference>
<accession>A0A1D1VGY2</accession>
<feature type="compositionally biased region" description="Polar residues" evidence="1">
    <location>
        <begin position="53"/>
        <end position="64"/>
    </location>
</feature>
<protein>
    <submittedName>
        <fullName evidence="2">Uncharacterized protein</fullName>
    </submittedName>
</protein>
<sequence length="93" mass="10567">MYSAPVGSSSSNQPQHPQAHYANHNSMVPPNAYYPPPQSPQQQHQSPQHAEQYSQPQKDQSGNCHLSVKLHAHGRRYRGTSYMDQDARVTYEH</sequence>
<feature type="region of interest" description="Disordered" evidence="1">
    <location>
        <begin position="1"/>
        <end position="93"/>
    </location>
</feature>
<proteinExistence type="predicted"/>
<dbReference type="Proteomes" id="UP000186922">
    <property type="component" value="Unassembled WGS sequence"/>
</dbReference>
<evidence type="ECO:0000313" key="2">
    <source>
        <dbReference type="EMBL" id="GAV00882.1"/>
    </source>
</evidence>
<evidence type="ECO:0000313" key="3">
    <source>
        <dbReference type="Proteomes" id="UP000186922"/>
    </source>
</evidence>
<feature type="compositionally biased region" description="Polar residues" evidence="1">
    <location>
        <begin position="1"/>
        <end position="16"/>
    </location>
</feature>
<comment type="caution">
    <text evidence="2">The sequence shown here is derived from an EMBL/GenBank/DDBJ whole genome shotgun (WGS) entry which is preliminary data.</text>
</comment>
<dbReference type="EMBL" id="BDGG01000006">
    <property type="protein sequence ID" value="GAV00882.1"/>
    <property type="molecule type" value="Genomic_DNA"/>
</dbReference>
<feature type="compositionally biased region" description="Basic residues" evidence="1">
    <location>
        <begin position="68"/>
        <end position="78"/>
    </location>
</feature>
<keyword evidence="3" id="KW-1185">Reference proteome</keyword>
<evidence type="ECO:0000256" key="1">
    <source>
        <dbReference type="SAM" id="MobiDB-lite"/>
    </source>
</evidence>